<evidence type="ECO:0000256" key="5">
    <source>
        <dbReference type="ARBA" id="ARBA00022475"/>
    </source>
</evidence>
<evidence type="ECO:0000313" key="12">
    <source>
        <dbReference type="EMBL" id="MBB4651491.1"/>
    </source>
</evidence>
<keyword evidence="8 10" id="KW-1133">Transmembrane helix</keyword>
<dbReference type="PANTHER" id="PTHR30614:SF20">
    <property type="entry name" value="GLUTAMINE TRANSPORT SYSTEM PERMEASE PROTEIN GLNP"/>
    <property type="match status" value="1"/>
</dbReference>
<organism evidence="12 13">
    <name type="scientific">Aminobacter niigataensis</name>
    <dbReference type="NCBI Taxonomy" id="83265"/>
    <lineage>
        <taxon>Bacteria</taxon>
        <taxon>Pseudomonadati</taxon>
        <taxon>Pseudomonadota</taxon>
        <taxon>Alphaproteobacteria</taxon>
        <taxon>Hyphomicrobiales</taxon>
        <taxon>Phyllobacteriaceae</taxon>
        <taxon>Aminobacter</taxon>
    </lineage>
</organism>
<evidence type="ECO:0000256" key="2">
    <source>
        <dbReference type="ARBA" id="ARBA00004429"/>
    </source>
</evidence>
<dbReference type="Pfam" id="PF00528">
    <property type="entry name" value="BPD_transp_1"/>
    <property type="match status" value="1"/>
</dbReference>
<name>A0ABR6L3W1_9HYPH</name>
<gene>
    <name evidence="12" type="ORF">GGQ99_003258</name>
</gene>
<evidence type="ECO:0000256" key="3">
    <source>
        <dbReference type="ARBA" id="ARBA00010072"/>
    </source>
</evidence>
<dbReference type="RefSeq" id="WP_183263309.1">
    <property type="nucleotide sequence ID" value="NZ_BAAAVZ010000001.1"/>
</dbReference>
<evidence type="ECO:0000256" key="9">
    <source>
        <dbReference type="ARBA" id="ARBA00023136"/>
    </source>
</evidence>
<keyword evidence="9 10" id="KW-0472">Membrane</keyword>
<feature type="domain" description="ABC transmembrane type-1" evidence="11">
    <location>
        <begin position="18"/>
        <end position="206"/>
    </location>
</feature>
<evidence type="ECO:0000313" key="13">
    <source>
        <dbReference type="Proteomes" id="UP000539538"/>
    </source>
</evidence>
<accession>A0ABR6L3W1</accession>
<feature type="transmembrane region" description="Helical" evidence="10">
    <location>
        <begin position="188"/>
        <end position="209"/>
    </location>
</feature>
<keyword evidence="6 10" id="KW-0812">Transmembrane</keyword>
<protein>
    <submittedName>
        <fullName evidence="12">Polar amino acid transport system permease protein</fullName>
    </submittedName>
</protein>
<dbReference type="Proteomes" id="UP000539538">
    <property type="component" value="Unassembled WGS sequence"/>
</dbReference>
<keyword evidence="5" id="KW-1003">Cell membrane</keyword>
<keyword evidence="4 10" id="KW-0813">Transport</keyword>
<keyword evidence="13" id="KW-1185">Reference proteome</keyword>
<feature type="transmembrane region" description="Helical" evidence="10">
    <location>
        <begin position="54"/>
        <end position="75"/>
    </location>
</feature>
<dbReference type="Gene3D" id="1.10.3720.10">
    <property type="entry name" value="MetI-like"/>
    <property type="match status" value="1"/>
</dbReference>
<dbReference type="PANTHER" id="PTHR30614">
    <property type="entry name" value="MEMBRANE COMPONENT OF AMINO ACID ABC TRANSPORTER"/>
    <property type="match status" value="1"/>
</dbReference>
<reference evidence="12 13" key="1">
    <citation type="submission" date="2020-08" db="EMBL/GenBank/DDBJ databases">
        <title>Genomic Encyclopedia of Type Strains, Phase IV (KMG-IV): sequencing the most valuable type-strain genomes for metagenomic binning, comparative biology and taxonomic classification.</title>
        <authorList>
            <person name="Goeker M."/>
        </authorList>
    </citation>
    <scope>NUCLEOTIDE SEQUENCE [LARGE SCALE GENOMIC DNA]</scope>
    <source>
        <strain evidence="12 13">DSM 7050</strain>
    </source>
</reference>
<evidence type="ECO:0000256" key="8">
    <source>
        <dbReference type="ARBA" id="ARBA00022989"/>
    </source>
</evidence>
<dbReference type="InterPro" id="IPR000515">
    <property type="entry name" value="MetI-like"/>
</dbReference>
<proteinExistence type="inferred from homology"/>
<sequence length="217" mass="23620">MTVIDTISQFLPLLLSGAWATLYVTSLATVLALGLGLVLELLNGSSLAPVRWMVRTYVEIMRGTPVLIVLFMLYYGGPSIGLVVDPVPAGILGLGIYGAAYFAEIFRAGFQSIPRGQIEAGEMLGLSRTSIVLRIKIPQMLRLIIPALFGQIVMMFKESALLSIITVSELTKVATQIVNETSSIIEPYIAVTVIYWVIIEAVARCGLFLERRFSHGA</sequence>
<evidence type="ECO:0000256" key="10">
    <source>
        <dbReference type="RuleBase" id="RU363032"/>
    </source>
</evidence>
<keyword evidence="7" id="KW-0029">Amino-acid transport</keyword>
<dbReference type="PROSITE" id="PS50928">
    <property type="entry name" value="ABC_TM1"/>
    <property type="match status" value="1"/>
</dbReference>
<evidence type="ECO:0000256" key="4">
    <source>
        <dbReference type="ARBA" id="ARBA00022448"/>
    </source>
</evidence>
<dbReference type="SUPFAM" id="SSF161098">
    <property type="entry name" value="MetI-like"/>
    <property type="match status" value="1"/>
</dbReference>
<comment type="function">
    <text evidence="1">Part of the binding-protein-dependent transport system for glutamine; probably responsible for the translocation of the substrate across the membrane.</text>
</comment>
<evidence type="ECO:0000259" key="11">
    <source>
        <dbReference type="PROSITE" id="PS50928"/>
    </source>
</evidence>
<evidence type="ECO:0000256" key="6">
    <source>
        <dbReference type="ARBA" id="ARBA00022692"/>
    </source>
</evidence>
<comment type="similarity">
    <text evidence="3">Belongs to the binding-protein-dependent transport system permease family. HisMQ subfamily.</text>
</comment>
<dbReference type="InterPro" id="IPR043429">
    <property type="entry name" value="ArtM/GltK/GlnP/TcyL/YhdX-like"/>
</dbReference>
<evidence type="ECO:0000256" key="7">
    <source>
        <dbReference type="ARBA" id="ARBA00022970"/>
    </source>
</evidence>
<dbReference type="EMBL" id="JACHOT010000004">
    <property type="protein sequence ID" value="MBB4651491.1"/>
    <property type="molecule type" value="Genomic_DNA"/>
</dbReference>
<feature type="transmembrane region" description="Helical" evidence="10">
    <location>
        <begin position="20"/>
        <end position="42"/>
    </location>
</feature>
<dbReference type="InterPro" id="IPR010065">
    <property type="entry name" value="AA_ABC_transptr_permease_3TM"/>
</dbReference>
<dbReference type="CDD" id="cd06261">
    <property type="entry name" value="TM_PBP2"/>
    <property type="match status" value="1"/>
</dbReference>
<evidence type="ECO:0000256" key="1">
    <source>
        <dbReference type="ARBA" id="ARBA00003159"/>
    </source>
</evidence>
<dbReference type="NCBIfam" id="TIGR01726">
    <property type="entry name" value="HEQRo_perm_3TM"/>
    <property type="match status" value="1"/>
</dbReference>
<feature type="transmembrane region" description="Helical" evidence="10">
    <location>
        <begin position="87"/>
        <end position="106"/>
    </location>
</feature>
<comment type="subcellular location">
    <subcellularLocation>
        <location evidence="2">Cell inner membrane</location>
        <topology evidence="2">Multi-pass membrane protein</topology>
    </subcellularLocation>
    <subcellularLocation>
        <location evidence="10">Cell membrane</location>
        <topology evidence="10">Multi-pass membrane protein</topology>
    </subcellularLocation>
</comment>
<comment type="caution">
    <text evidence="12">The sequence shown here is derived from an EMBL/GenBank/DDBJ whole genome shotgun (WGS) entry which is preliminary data.</text>
</comment>
<dbReference type="InterPro" id="IPR035906">
    <property type="entry name" value="MetI-like_sf"/>
</dbReference>
<feature type="transmembrane region" description="Helical" evidence="10">
    <location>
        <begin position="143"/>
        <end position="168"/>
    </location>
</feature>